<reference evidence="5 6" key="1">
    <citation type="submission" date="2020-04" db="EMBL/GenBank/DDBJ databases">
        <title>Genome sequencing of novel species.</title>
        <authorList>
            <person name="Heo J."/>
            <person name="Kim S.-J."/>
            <person name="Kim J.-S."/>
            <person name="Hong S.-B."/>
            <person name="Kwon S.-W."/>
        </authorList>
    </citation>
    <scope>NUCLEOTIDE SEQUENCE [LARGE SCALE GENOMIC DNA]</scope>
    <source>
        <strain evidence="5 6">F39-2</strain>
    </source>
</reference>
<dbReference type="PANTHER" id="PTHR30265:SF4">
    <property type="entry name" value="KOW MOTIF FAMILY PROTEIN, EXPRESSED"/>
    <property type="match status" value="1"/>
</dbReference>
<sequence length="186" mass="21178">MKTVDSTYKLKAIERRWMVVYTRSKWEKKVDRLLSDQGIASYCPVVKSQRKWADRTKIVEMPLFNSYVFVYATLQEQNTILQTPGVLNFVVHCNKPVLLENTEITRIHSIVKDYVDIETVNLNLLNVGNNVKINNGPLLNHYGKVVQLQGKSVLMVMEKLGCALIVKVPYDHVIGNTSTNLITAKA</sequence>
<evidence type="ECO:0000313" key="6">
    <source>
        <dbReference type="Proteomes" id="UP000503278"/>
    </source>
</evidence>
<keyword evidence="2" id="KW-0805">Transcription regulation</keyword>
<dbReference type="InterPro" id="IPR043425">
    <property type="entry name" value="NusG-like"/>
</dbReference>
<dbReference type="InterPro" id="IPR006645">
    <property type="entry name" value="NGN-like_dom"/>
</dbReference>
<gene>
    <name evidence="5" type="ORF">HH214_00300</name>
</gene>
<protein>
    <submittedName>
        <fullName evidence="5">UpxY family transcription antiterminator</fullName>
    </submittedName>
</protein>
<organism evidence="5 6">
    <name type="scientific">Mucilaginibacter robiniae</name>
    <dbReference type="NCBI Taxonomy" id="2728022"/>
    <lineage>
        <taxon>Bacteria</taxon>
        <taxon>Pseudomonadati</taxon>
        <taxon>Bacteroidota</taxon>
        <taxon>Sphingobacteriia</taxon>
        <taxon>Sphingobacteriales</taxon>
        <taxon>Sphingobacteriaceae</taxon>
        <taxon>Mucilaginibacter</taxon>
    </lineage>
</organism>
<keyword evidence="3" id="KW-0804">Transcription</keyword>
<evidence type="ECO:0000256" key="3">
    <source>
        <dbReference type="ARBA" id="ARBA00023163"/>
    </source>
</evidence>
<dbReference type="NCBIfam" id="NF033644">
    <property type="entry name" value="antiterm_UpxY"/>
    <property type="match status" value="1"/>
</dbReference>
<keyword evidence="1" id="KW-0889">Transcription antitermination</keyword>
<dbReference type="SMART" id="SM00738">
    <property type="entry name" value="NGN"/>
    <property type="match status" value="1"/>
</dbReference>
<accession>A0A7L5DWQ8</accession>
<dbReference type="Proteomes" id="UP000503278">
    <property type="component" value="Chromosome"/>
</dbReference>
<dbReference type="GO" id="GO:0031564">
    <property type="term" value="P:transcription antitermination"/>
    <property type="evidence" value="ECO:0007669"/>
    <property type="project" value="UniProtKB-KW"/>
</dbReference>
<dbReference type="GO" id="GO:0006354">
    <property type="term" value="P:DNA-templated transcription elongation"/>
    <property type="evidence" value="ECO:0007669"/>
    <property type="project" value="InterPro"/>
</dbReference>
<name>A0A7L5DWQ8_9SPHI</name>
<feature type="domain" description="NusG-like N-terminal" evidence="4">
    <location>
        <begin position="14"/>
        <end position="111"/>
    </location>
</feature>
<dbReference type="Gene3D" id="3.30.70.940">
    <property type="entry name" value="NusG, N-terminal domain"/>
    <property type="match status" value="1"/>
</dbReference>
<proteinExistence type="predicted"/>
<dbReference type="InterPro" id="IPR036735">
    <property type="entry name" value="NGN_dom_sf"/>
</dbReference>
<dbReference type="EMBL" id="CP051682">
    <property type="protein sequence ID" value="QJD94419.1"/>
    <property type="molecule type" value="Genomic_DNA"/>
</dbReference>
<dbReference type="KEGG" id="mrob:HH214_00300"/>
<evidence type="ECO:0000256" key="1">
    <source>
        <dbReference type="ARBA" id="ARBA00022814"/>
    </source>
</evidence>
<dbReference type="AlphaFoldDB" id="A0A7L5DWQ8"/>
<dbReference type="Pfam" id="PF02357">
    <property type="entry name" value="NusG"/>
    <property type="match status" value="1"/>
</dbReference>
<dbReference type="SUPFAM" id="SSF82679">
    <property type="entry name" value="N-utilization substance G protein NusG, N-terminal domain"/>
    <property type="match status" value="1"/>
</dbReference>
<evidence type="ECO:0000313" key="5">
    <source>
        <dbReference type="EMBL" id="QJD94419.1"/>
    </source>
</evidence>
<dbReference type="CDD" id="cd09895">
    <property type="entry name" value="NGN_SP_UpxY"/>
    <property type="match status" value="1"/>
</dbReference>
<dbReference type="PANTHER" id="PTHR30265">
    <property type="entry name" value="RHO-INTERACTING TRANSCRIPTION TERMINATION FACTOR NUSG"/>
    <property type="match status" value="1"/>
</dbReference>
<dbReference type="RefSeq" id="WP_169605438.1">
    <property type="nucleotide sequence ID" value="NZ_CP051682.1"/>
</dbReference>
<evidence type="ECO:0000256" key="2">
    <source>
        <dbReference type="ARBA" id="ARBA00023015"/>
    </source>
</evidence>
<keyword evidence="6" id="KW-1185">Reference proteome</keyword>
<evidence type="ECO:0000259" key="4">
    <source>
        <dbReference type="SMART" id="SM00738"/>
    </source>
</evidence>